<dbReference type="SUPFAM" id="SSF55174">
    <property type="entry name" value="Alpha-L RNA-binding motif"/>
    <property type="match status" value="1"/>
</dbReference>
<name>A0ABT3JGA2_9SPHN</name>
<dbReference type="InterPro" id="IPR036986">
    <property type="entry name" value="S4_RNA-bd_sf"/>
</dbReference>
<gene>
    <name evidence="3" type="ORF">OMW55_08370</name>
</gene>
<sequence length="94" mass="10423">MRVDKFLFMIRLIKSRTQAQELLAQGRTRIDGRRVEKPSDEVRVGSVVALPLRGKVRVLRVLALPARRGPAPEAQACYEEIVEASPVDGTTDPA</sequence>
<dbReference type="Pfam" id="PF01479">
    <property type="entry name" value="S4"/>
    <property type="match status" value="1"/>
</dbReference>
<evidence type="ECO:0000259" key="2">
    <source>
        <dbReference type="SMART" id="SM00363"/>
    </source>
</evidence>
<proteinExistence type="predicted"/>
<accession>A0ABT3JGA2</accession>
<dbReference type="Proteomes" id="UP001526246">
    <property type="component" value="Unassembled WGS sequence"/>
</dbReference>
<reference evidence="3 4" key="1">
    <citation type="submission" date="2022-10" db="EMBL/GenBank/DDBJ databases">
        <title>Sphingomonas sp.</title>
        <authorList>
            <person name="Jin C."/>
        </authorList>
    </citation>
    <scope>NUCLEOTIDE SEQUENCE [LARGE SCALE GENOMIC DNA]</scope>
    <source>
        <strain evidence="3 4">BN140010</strain>
    </source>
</reference>
<dbReference type="PROSITE" id="PS50889">
    <property type="entry name" value="S4"/>
    <property type="match status" value="1"/>
</dbReference>
<dbReference type="CDD" id="cd00165">
    <property type="entry name" value="S4"/>
    <property type="match status" value="1"/>
</dbReference>
<comment type="caution">
    <text evidence="3">The sequence shown here is derived from an EMBL/GenBank/DDBJ whole genome shotgun (WGS) entry which is preliminary data.</text>
</comment>
<dbReference type="RefSeq" id="WP_264882359.1">
    <property type="nucleotide sequence ID" value="NZ_JAPDOB010000002.1"/>
</dbReference>
<keyword evidence="4" id="KW-1185">Reference proteome</keyword>
<dbReference type="SMART" id="SM00363">
    <property type="entry name" value="S4"/>
    <property type="match status" value="1"/>
</dbReference>
<organism evidence="3 4">
    <name type="scientific">Sphingomonas arvum</name>
    <dbReference type="NCBI Taxonomy" id="2992113"/>
    <lineage>
        <taxon>Bacteria</taxon>
        <taxon>Pseudomonadati</taxon>
        <taxon>Pseudomonadota</taxon>
        <taxon>Alphaproteobacteria</taxon>
        <taxon>Sphingomonadales</taxon>
        <taxon>Sphingomonadaceae</taxon>
        <taxon>Sphingomonas</taxon>
    </lineage>
</organism>
<dbReference type="EMBL" id="JAPDOB010000002">
    <property type="protein sequence ID" value="MCW3797816.1"/>
    <property type="molecule type" value="Genomic_DNA"/>
</dbReference>
<evidence type="ECO:0000313" key="4">
    <source>
        <dbReference type="Proteomes" id="UP001526246"/>
    </source>
</evidence>
<keyword evidence="1" id="KW-0694">RNA-binding</keyword>
<dbReference type="InterPro" id="IPR002942">
    <property type="entry name" value="S4_RNA-bd"/>
</dbReference>
<dbReference type="Gene3D" id="3.10.290.10">
    <property type="entry name" value="RNA-binding S4 domain"/>
    <property type="match status" value="1"/>
</dbReference>
<evidence type="ECO:0000313" key="3">
    <source>
        <dbReference type="EMBL" id="MCW3797816.1"/>
    </source>
</evidence>
<protein>
    <submittedName>
        <fullName evidence="3">RNA-binding S4 domain-containing protein</fullName>
    </submittedName>
</protein>
<feature type="domain" description="RNA-binding S4" evidence="2">
    <location>
        <begin position="1"/>
        <end position="63"/>
    </location>
</feature>
<evidence type="ECO:0000256" key="1">
    <source>
        <dbReference type="PROSITE-ProRule" id="PRU00182"/>
    </source>
</evidence>